<sequence length="247" mass="28403">MRLRETSSTKKEKWKQLHGMQKVCYIWDYYKFPIFICLLFFYIIIYTVYGHFSKKTAVLYTGLINVSVDGQLNAQLSDGFLDFADEDAGKKEVPLYTGLYLTNDQNNPHHEYTYASRIKILASIDGEQLDVVLMNKEAFDAFSQNGYLCNLEKLFQESAPDTLHEIEPYLVTNISILEDNADDLSLDSSLSYQAVTEEYPMGLNVSQKGIFKQAGFEDDVYLGIIKNSPRTDMAIKYIDYLYSENKP</sequence>
<evidence type="ECO:0000313" key="2">
    <source>
        <dbReference type="Proteomes" id="UP000304953"/>
    </source>
</evidence>
<dbReference type="EMBL" id="SRYA01000035">
    <property type="protein sequence ID" value="TGY95113.1"/>
    <property type="molecule type" value="Genomic_DNA"/>
</dbReference>
<keyword evidence="2" id="KW-1185">Reference proteome</keyword>
<comment type="caution">
    <text evidence="1">The sequence shown here is derived from an EMBL/GenBank/DDBJ whole genome shotgun (WGS) entry which is preliminary data.</text>
</comment>
<dbReference type="Proteomes" id="UP000304953">
    <property type="component" value="Unassembled WGS sequence"/>
</dbReference>
<name>A0AC61RTS7_9FIRM</name>
<protein>
    <submittedName>
        <fullName evidence="1">Uncharacterized protein</fullName>
    </submittedName>
</protein>
<accession>A0AC61RTS7</accession>
<reference evidence="1" key="1">
    <citation type="submission" date="2019-04" db="EMBL/GenBank/DDBJ databases">
        <title>Microbes associate with the intestines of laboratory mice.</title>
        <authorList>
            <person name="Navarre W."/>
            <person name="Wong E."/>
            <person name="Huang K."/>
            <person name="Tropini C."/>
            <person name="Ng K."/>
            <person name="Yu B."/>
        </authorList>
    </citation>
    <scope>NUCLEOTIDE SEQUENCE</scope>
    <source>
        <strain evidence="1">NM01_1-7b</strain>
    </source>
</reference>
<proteinExistence type="predicted"/>
<evidence type="ECO:0000313" key="1">
    <source>
        <dbReference type="EMBL" id="TGY95113.1"/>
    </source>
</evidence>
<gene>
    <name evidence="1" type="ORF">E5329_16695</name>
</gene>
<organism evidence="1 2">
    <name type="scientific">Petralouisia muris</name>
    <dbReference type="NCBI Taxonomy" id="3032872"/>
    <lineage>
        <taxon>Bacteria</taxon>
        <taxon>Bacillati</taxon>
        <taxon>Bacillota</taxon>
        <taxon>Clostridia</taxon>
        <taxon>Lachnospirales</taxon>
        <taxon>Lachnospiraceae</taxon>
        <taxon>Petralouisia</taxon>
    </lineage>
</organism>